<dbReference type="EMBL" id="BAABAE010000003">
    <property type="protein sequence ID" value="GAA3738302.1"/>
    <property type="molecule type" value="Genomic_DNA"/>
</dbReference>
<dbReference type="InterPro" id="IPR006439">
    <property type="entry name" value="HAD-SF_hydro_IA"/>
</dbReference>
<dbReference type="Pfam" id="PF00702">
    <property type="entry name" value="Hydrolase"/>
    <property type="match status" value="1"/>
</dbReference>
<dbReference type="Proteomes" id="UP001501004">
    <property type="component" value="Unassembled WGS sequence"/>
</dbReference>
<dbReference type="NCBIfam" id="TIGR01549">
    <property type="entry name" value="HAD-SF-IA-v1"/>
    <property type="match status" value="1"/>
</dbReference>
<organism evidence="4 5">
    <name type="scientific">Leifsonella bigeumensis</name>
    <dbReference type="NCBI Taxonomy" id="433643"/>
    <lineage>
        <taxon>Bacteria</taxon>
        <taxon>Bacillati</taxon>
        <taxon>Actinomycetota</taxon>
        <taxon>Actinomycetes</taxon>
        <taxon>Micrococcales</taxon>
        <taxon>Microbacteriaceae</taxon>
        <taxon>Leifsonella</taxon>
    </lineage>
</organism>
<dbReference type="PANTHER" id="PTHR46470:SF4">
    <property type="entry name" value="5-AMINO-6-(5-PHOSPHO-D-RIBITYLAMINO)URACIL PHOSPHATASE YIGB"/>
    <property type="match status" value="1"/>
</dbReference>
<proteinExistence type="predicted"/>
<name>A0ABP7FF46_9MICO</name>
<dbReference type="PANTHER" id="PTHR46470">
    <property type="entry name" value="N-ACYLNEURAMINATE-9-PHOSPHATASE"/>
    <property type="match status" value="1"/>
</dbReference>
<dbReference type="Gene3D" id="3.40.50.1000">
    <property type="entry name" value="HAD superfamily/HAD-like"/>
    <property type="match status" value="1"/>
</dbReference>
<evidence type="ECO:0000313" key="5">
    <source>
        <dbReference type="Proteomes" id="UP001501004"/>
    </source>
</evidence>
<keyword evidence="5" id="KW-1185">Reference proteome</keyword>
<dbReference type="SUPFAM" id="SSF56784">
    <property type="entry name" value="HAD-like"/>
    <property type="match status" value="1"/>
</dbReference>
<evidence type="ECO:0000313" key="4">
    <source>
        <dbReference type="EMBL" id="GAA3738302.1"/>
    </source>
</evidence>
<dbReference type="InterPro" id="IPR023214">
    <property type="entry name" value="HAD_sf"/>
</dbReference>
<gene>
    <name evidence="4" type="ORF">GCM10022239_12400</name>
</gene>
<dbReference type="InterPro" id="IPR036412">
    <property type="entry name" value="HAD-like_sf"/>
</dbReference>
<comment type="cofactor">
    <cofactor evidence="1">
        <name>Mg(2+)</name>
        <dbReference type="ChEBI" id="CHEBI:18420"/>
    </cofactor>
</comment>
<accession>A0ABP7FF46</accession>
<keyword evidence="3" id="KW-0460">Magnesium</keyword>
<reference evidence="5" key="1">
    <citation type="journal article" date="2019" name="Int. J. Syst. Evol. Microbiol.">
        <title>The Global Catalogue of Microorganisms (GCM) 10K type strain sequencing project: providing services to taxonomists for standard genome sequencing and annotation.</title>
        <authorList>
            <consortium name="The Broad Institute Genomics Platform"/>
            <consortium name="The Broad Institute Genome Sequencing Center for Infectious Disease"/>
            <person name="Wu L."/>
            <person name="Ma J."/>
        </authorList>
    </citation>
    <scope>NUCLEOTIDE SEQUENCE [LARGE SCALE GENOMIC DNA]</scope>
    <source>
        <strain evidence="5">JCM 16949</strain>
    </source>
</reference>
<evidence type="ECO:0000256" key="2">
    <source>
        <dbReference type="ARBA" id="ARBA00022801"/>
    </source>
</evidence>
<dbReference type="GO" id="GO:0016787">
    <property type="term" value="F:hydrolase activity"/>
    <property type="evidence" value="ECO:0007669"/>
    <property type="project" value="UniProtKB-KW"/>
</dbReference>
<comment type="caution">
    <text evidence="4">The sequence shown here is derived from an EMBL/GenBank/DDBJ whole genome shotgun (WGS) entry which is preliminary data.</text>
</comment>
<dbReference type="SFLD" id="SFLDS00003">
    <property type="entry name" value="Haloacid_Dehalogenase"/>
    <property type="match status" value="1"/>
</dbReference>
<protein>
    <submittedName>
        <fullName evidence="4">HAD family hydrolase</fullName>
    </submittedName>
</protein>
<keyword evidence="2 4" id="KW-0378">Hydrolase</keyword>
<sequence length="260" mass="28143">MTTTPAQNGAASVGSPSFSLVLFDLDDTIFAHAEAVGLGVTAHRSALGGAFADADETTELDRWHALEEEHYHRYLAGEIDFFEQRRARVRGFVAPYGVELDDAAADRWYSDYYLEYERAWALHDDALPCLETLKRAIPGVRFGVVTNGELEYQSLKVTAVGLDGLFEHLIASGELDFAKPDARIFEHACSIFEVEPASAAYVGDRLHTDAIGATSAGLTGVWLDRQGTATAEDLSAATASGVLVIRSLIELPPLLAGHTM</sequence>
<dbReference type="Gene3D" id="1.20.120.1600">
    <property type="match status" value="1"/>
</dbReference>
<dbReference type="InterPro" id="IPR051400">
    <property type="entry name" value="HAD-like_hydrolase"/>
</dbReference>
<dbReference type="RefSeq" id="WP_344754827.1">
    <property type="nucleotide sequence ID" value="NZ_BAABAE010000003.1"/>
</dbReference>
<dbReference type="PRINTS" id="PR00413">
    <property type="entry name" value="HADHALOGNASE"/>
</dbReference>
<evidence type="ECO:0000256" key="3">
    <source>
        <dbReference type="ARBA" id="ARBA00022842"/>
    </source>
</evidence>
<evidence type="ECO:0000256" key="1">
    <source>
        <dbReference type="ARBA" id="ARBA00001946"/>
    </source>
</evidence>
<dbReference type="SFLD" id="SFLDG01129">
    <property type="entry name" value="C1.5:_HAD__Beta-PGM__Phosphata"/>
    <property type="match status" value="1"/>
</dbReference>